<name>A0A7X1F4M7_9SPHN</name>
<dbReference type="InterPro" id="IPR038614">
    <property type="entry name" value="GK_N_sf"/>
</dbReference>
<evidence type="ECO:0000259" key="1">
    <source>
        <dbReference type="Pfam" id="PF05161"/>
    </source>
</evidence>
<sequence>MSLRPLLTSLFLAGVDAASAPTALGGRLPSTPARGRTIVLGCGKAAAAMAEVAAAELPGEVIGCVVTRYGHGARGDTGGIEVIEASHPVPDSASLTAGETIRRLAGTAAPGDRVVFLISGGGSALLCQPIPGLFLPMKARITDHLVKSGAPIGEINLVRRHLSQVKGGRLAAAAAEAAGDMHTFLISDVAGDDPAAIASGPSIAAPFEPQRALDILEHYGWEVSPGLAQAVLNWNGVDAPIHPVEIVANGRTALDAVERAARAQGWNVIRPGDELTGDATETGRDHAALALDLASRPGRHLILTGGELTVRVKATDGRGGPNLEYLTRLMAGLPDGAPIAALAGDSDGIDGSEDNAGGYFDSDVRAPAQACFDALAGNRSYDLFDSFGGLIKTGPTRTNVNDIRMIAVGDST</sequence>
<dbReference type="Pfam" id="PF05161">
    <property type="entry name" value="MOFRL"/>
    <property type="match status" value="1"/>
</dbReference>
<dbReference type="AlphaFoldDB" id="A0A7X1F4M7"/>
<organism evidence="3 4">
    <name type="scientific">Novosphingobium aerophilum</name>
    <dbReference type="NCBI Taxonomy" id="2839843"/>
    <lineage>
        <taxon>Bacteria</taxon>
        <taxon>Pseudomonadati</taxon>
        <taxon>Pseudomonadota</taxon>
        <taxon>Alphaproteobacteria</taxon>
        <taxon>Sphingomonadales</taxon>
        <taxon>Sphingomonadaceae</taxon>
        <taxon>Novosphingobium</taxon>
    </lineage>
</organism>
<dbReference type="GO" id="GO:0005737">
    <property type="term" value="C:cytoplasm"/>
    <property type="evidence" value="ECO:0007669"/>
    <property type="project" value="TreeGrafter"/>
</dbReference>
<reference evidence="3 4" key="1">
    <citation type="submission" date="2020-08" db="EMBL/GenBank/DDBJ databases">
        <title>The genome sequence of Novosphingobium flavum 4Y4.</title>
        <authorList>
            <person name="Liu Y."/>
        </authorList>
    </citation>
    <scope>NUCLEOTIDE SEQUENCE [LARGE SCALE GENOMIC DNA]</scope>
    <source>
        <strain evidence="3 4">4Y4</strain>
    </source>
</reference>
<dbReference type="InterPro" id="IPR039760">
    <property type="entry name" value="MOFRL_protein"/>
</dbReference>
<dbReference type="GO" id="GO:0008887">
    <property type="term" value="F:glycerate kinase activity"/>
    <property type="evidence" value="ECO:0007669"/>
    <property type="project" value="InterPro"/>
</dbReference>
<dbReference type="Pfam" id="PF13660">
    <property type="entry name" value="DUF4147"/>
    <property type="match status" value="1"/>
</dbReference>
<evidence type="ECO:0000313" key="3">
    <source>
        <dbReference type="EMBL" id="MBC2650326.1"/>
    </source>
</evidence>
<dbReference type="InterPro" id="IPR007835">
    <property type="entry name" value="MOFRL"/>
</dbReference>
<dbReference type="Gene3D" id="3.40.50.10180">
    <property type="entry name" value="Glycerate kinase, MOFRL-like N-terminal domain"/>
    <property type="match status" value="1"/>
</dbReference>
<feature type="domain" description="MOFRL-associated" evidence="2">
    <location>
        <begin position="8"/>
        <end position="224"/>
    </location>
</feature>
<dbReference type="InterPro" id="IPR037035">
    <property type="entry name" value="GK-like_C_sf"/>
</dbReference>
<dbReference type="PANTHER" id="PTHR12227:SF0">
    <property type="entry name" value="GLYCERATE KINASE"/>
    <property type="match status" value="1"/>
</dbReference>
<feature type="domain" description="MOFRL" evidence="1">
    <location>
        <begin position="301"/>
        <end position="402"/>
    </location>
</feature>
<keyword evidence="4" id="KW-1185">Reference proteome</keyword>
<accession>A0A7X1F4M7</accession>
<comment type="caution">
    <text evidence="3">The sequence shown here is derived from an EMBL/GenBank/DDBJ whole genome shotgun (WGS) entry which is preliminary data.</text>
</comment>
<proteinExistence type="predicted"/>
<protein>
    <submittedName>
        <fullName evidence="3">DUF4147 domain-containing protein</fullName>
    </submittedName>
</protein>
<dbReference type="Gene3D" id="3.40.1480.10">
    <property type="entry name" value="MOFRL domain"/>
    <property type="match status" value="1"/>
</dbReference>
<dbReference type="RefSeq" id="WP_185681728.1">
    <property type="nucleotide sequence ID" value="NZ_JACLAU010000001.1"/>
</dbReference>
<dbReference type="Proteomes" id="UP000520156">
    <property type="component" value="Unassembled WGS sequence"/>
</dbReference>
<dbReference type="EMBL" id="JACLAU010000001">
    <property type="protein sequence ID" value="MBC2650326.1"/>
    <property type="molecule type" value="Genomic_DNA"/>
</dbReference>
<evidence type="ECO:0000313" key="4">
    <source>
        <dbReference type="Proteomes" id="UP000520156"/>
    </source>
</evidence>
<dbReference type="InterPro" id="IPR025286">
    <property type="entry name" value="MOFRL_assoc_dom"/>
</dbReference>
<evidence type="ECO:0000259" key="2">
    <source>
        <dbReference type="Pfam" id="PF13660"/>
    </source>
</evidence>
<dbReference type="SUPFAM" id="SSF82544">
    <property type="entry name" value="GckA/TtuD-like"/>
    <property type="match status" value="1"/>
</dbReference>
<dbReference type="PANTHER" id="PTHR12227">
    <property type="entry name" value="GLYCERATE KINASE"/>
    <property type="match status" value="1"/>
</dbReference>
<gene>
    <name evidence="3" type="ORF">H7F49_01240</name>
</gene>